<gene>
    <name evidence="2" type="ORF">KI387_006013</name>
</gene>
<feature type="region of interest" description="Disordered" evidence="1">
    <location>
        <begin position="167"/>
        <end position="199"/>
    </location>
</feature>
<feature type="compositionally biased region" description="Polar residues" evidence="1">
    <location>
        <begin position="178"/>
        <end position="199"/>
    </location>
</feature>
<proteinExistence type="predicted"/>
<dbReference type="InterPro" id="IPR029005">
    <property type="entry name" value="LIM-bd/SEUSS"/>
</dbReference>
<feature type="compositionally biased region" description="Basic and acidic residues" evidence="1">
    <location>
        <begin position="132"/>
        <end position="145"/>
    </location>
</feature>
<evidence type="ECO:0000313" key="2">
    <source>
        <dbReference type="EMBL" id="KAH9325835.1"/>
    </source>
</evidence>
<accession>A0AA38LKI9</accession>
<evidence type="ECO:0000256" key="1">
    <source>
        <dbReference type="SAM" id="MobiDB-lite"/>
    </source>
</evidence>
<feature type="non-terminal residue" evidence="2">
    <location>
        <position position="602"/>
    </location>
</feature>
<dbReference type="EMBL" id="JAHRHJ020000002">
    <property type="protein sequence ID" value="KAH9325835.1"/>
    <property type="molecule type" value="Genomic_DNA"/>
</dbReference>
<protein>
    <recommendedName>
        <fullName evidence="4">Transcriptional corepressor SEUSS</fullName>
    </recommendedName>
</protein>
<feature type="region of interest" description="Disordered" evidence="1">
    <location>
        <begin position="128"/>
        <end position="151"/>
    </location>
</feature>
<dbReference type="Proteomes" id="UP000824469">
    <property type="component" value="Unassembled WGS sequence"/>
</dbReference>
<evidence type="ECO:0000313" key="3">
    <source>
        <dbReference type="Proteomes" id="UP000824469"/>
    </source>
</evidence>
<dbReference type="PANTHER" id="PTHR10378">
    <property type="entry name" value="LIM DOMAIN-BINDING PROTEIN"/>
    <property type="match status" value="1"/>
</dbReference>
<name>A0AA38LKI9_TAXCH</name>
<feature type="region of interest" description="Disordered" evidence="1">
    <location>
        <begin position="1"/>
        <end position="21"/>
    </location>
</feature>
<reference evidence="2 3" key="1">
    <citation type="journal article" date="2021" name="Nat. Plants">
        <title>The Taxus genome provides insights into paclitaxel biosynthesis.</title>
        <authorList>
            <person name="Xiong X."/>
            <person name="Gou J."/>
            <person name="Liao Q."/>
            <person name="Li Y."/>
            <person name="Zhou Q."/>
            <person name="Bi G."/>
            <person name="Li C."/>
            <person name="Du R."/>
            <person name="Wang X."/>
            <person name="Sun T."/>
            <person name="Guo L."/>
            <person name="Liang H."/>
            <person name="Lu P."/>
            <person name="Wu Y."/>
            <person name="Zhang Z."/>
            <person name="Ro D.K."/>
            <person name="Shang Y."/>
            <person name="Huang S."/>
            <person name="Yan J."/>
        </authorList>
    </citation>
    <scope>NUCLEOTIDE SEQUENCE [LARGE SCALE GENOMIC DNA]</scope>
    <source>
        <strain evidence="2">Ta-2019</strain>
    </source>
</reference>
<organism evidence="2 3">
    <name type="scientific">Taxus chinensis</name>
    <name type="common">Chinese yew</name>
    <name type="synonym">Taxus wallichiana var. chinensis</name>
    <dbReference type="NCBI Taxonomy" id="29808"/>
    <lineage>
        <taxon>Eukaryota</taxon>
        <taxon>Viridiplantae</taxon>
        <taxon>Streptophyta</taxon>
        <taxon>Embryophyta</taxon>
        <taxon>Tracheophyta</taxon>
        <taxon>Spermatophyta</taxon>
        <taxon>Pinopsida</taxon>
        <taxon>Pinidae</taxon>
        <taxon>Conifers II</taxon>
        <taxon>Cupressales</taxon>
        <taxon>Taxaceae</taxon>
        <taxon>Taxus</taxon>
    </lineage>
</organism>
<evidence type="ECO:0008006" key="4">
    <source>
        <dbReference type="Google" id="ProtNLM"/>
    </source>
</evidence>
<dbReference type="Pfam" id="PF01803">
    <property type="entry name" value="LIM_bind"/>
    <property type="match status" value="1"/>
</dbReference>
<keyword evidence="3" id="KW-1185">Reference proteome</keyword>
<sequence>MVPSGAHNIHSPTPSHSTVGGVSGSSLVVGISCGGVPPPSQPAFPCLMSSRSQYMAGNLSSIPPGNSGLIDGGNAISQGSASVPVSNSHLHLQRERNNDSLPLGSPASCSIVRPGGSTATASVLTQLQQPTQDHEQQGQQHKHDMVSSAQLQGQGQNILGARGLQQFPGQHVRGSGEIHQQQLRGRTSDHAGQQHQPHSLRSLASIKLDHQHLQSLRSLQSVKIEQQQHNDQSLLVQHQQQQHFLQLSRQPSQQMNLLQHQQRLLQQQQLLQTFPQQRSQLPQKPLQQFQQQKLQVGGPAKPPAYESGMCARRLTQYMFHQQHRPTDNNIDFWRKFVSEYFGPHAKKRWCVSLYGSGRQTTGVFPQDVWHCEICGTKPGRGFETTVEVLPRLCKIKYDSGTLEELLYVDMPREYRIPSGHVVLEYGKAIQESVFEQLRVVRDGQLRIVFSCDLKICSWEFCARNHEELIPRRLLIPQVSQLGAIAQKYQASVQNGATNLSSQDLQSNCNMFVATARQLAKALEVPLVNDLGYTKRYVRCLQISEVVNSMKDLIDFSQENKTGPIESLNKFPRRTQCSVELQNQAAQPQEQGGPDNLSSEQCA</sequence>
<dbReference type="AlphaFoldDB" id="A0AA38LKI9"/>
<feature type="region of interest" description="Disordered" evidence="1">
    <location>
        <begin position="578"/>
        <end position="602"/>
    </location>
</feature>
<comment type="caution">
    <text evidence="2">The sequence shown here is derived from an EMBL/GenBank/DDBJ whole genome shotgun (WGS) entry which is preliminary data.</text>
</comment>